<accession>A0A1Y2DGU6</accession>
<reference evidence="2 3" key="1">
    <citation type="submission" date="2016-07" db="EMBL/GenBank/DDBJ databases">
        <title>Pervasive Adenine N6-methylation of Active Genes in Fungi.</title>
        <authorList>
            <consortium name="DOE Joint Genome Institute"/>
            <person name="Mondo S.J."/>
            <person name="Dannebaum R.O."/>
            <person name="Kuo R.C."/>
            <person name="Labutti K."/>
            <person name="Haridas S."/>
            <person name="Kuo A."/>
            <person name="Salamov A."/>
            <person name="Ahrendt S.R."/>
            <person name="Lipzen A."/>
            <person name="Sullivan W."/>
            <person name="Andreopoulos W.B."/>
            <person name="Clum A."/>
            <person name="Lindquist E."/>
            <person name="Daum C."/>
            <person name="Ramamoorthy G.K."/>
            <person name="Gryganskyi A."/>
            <person name="Culley D."/>
            <person name="Magnuson J.K."/>
            <person name="James T.Y."/>
            <person name="O'Malley M.A."/>
            <person name="Stajich J.E."/>
            <person name="Spatafora J.W."/>
            <person name="Visel A."/>
            <person name="Grigoriev I.V."/>
        </authorList>
    </citation>
    <scope>NUCLEOTIDE SEQUENCE [LARGE SCALE GENOMIC DNA]</scope>
    <source>
        <strain evidence="2 3">62-1032</strain>
    </source>
</reference>
<proteinExistence type="predicted"/>
<protein>
    <submittedName>
        <fullName evidence="2">Uncharacterized protein</fullName>
    </submittedName>
</protein>
<feature type="region of interest" description="Disordered" evidence="1">
    <location>
        <begin position="115"/>
        <end position="191"/>
    </location>
</feature>
<feature type="region of interest" description="Disordered" evidence="1">
    <location>
        <begin position="61"/>
        <end position="95"/>
    </location>
</feature>
<name>A0A1Y2DGU6_9BASI</name>
<feature type="region of interest" description="Disordered" evidence="1">
    <location>
        <begin position="1"/>
        <end position="38"/>
    </location>
</feature>
<feature type="compositionally biased region" description="Pro residues" evidence="1">
    <location>
        <begin position="81"/>
        <end position="93"/>
    </location>
</feature>
<dbReference type="InParanoid" id="A0A1Y2DGU6"/>
<keyword evidence="3" id="KW-1185">Reference proteome</keyword>
<sequence length="210" mass="23788">MPEEYEEHYEERRTRARQPQYKQQYEEPAQDEWEEPQRIVAPARARRKSVGDAFRQNHLLEVDGDFEPAPQYEYEERRSLPLPPPKPPKPPIAPAKANRIAAWSMGVQPVDDEVVEEPFAGPPPPARRARPKSTAYLEYDYTQPPPPPPNREVEDVPRLLKSAMKGGRARAATPVPSTADTESLDGIIDPFQPATVGQDAALHYGSWHPK</sequence>
<evidence type="ECO:0000256" key="1">
    <source>
        <dbReference type="SAM" id="MobiDB-lite"/>
    </source>
</evidence>
<dbReference type="EMBL" id="MCGR01000079">
    <property type="protein sequence ID" value="ORY58346.1"/>
    <property type="molecule type" value="Genomic_DNA"/>
</dbReference>
<evidence type="ECO:0000313" key="3">
    <source>
        <dbReference type="Proteomes" id="UP000193467"/>
    </source>
</evidence>
<evidence type="ECO:0000313" key="2">
    <source>
        <dbReference type="EMBL" id="ORY58346.1"/>
    </source>
</evidence>
<organism evidence="2 3">
    <name type="scientific">Leucosporidium creatinivorum</name>
    <dbReference type="NCBI Taxonomy" id="106004"/>
    <lineage>
        <taxon>Eukaryota</taxon>
        <taxon>Fungi</taxon>
        <taxon>Dikarya</taxon>
        <taxon>Basidiomycota</taxon>
        <taxon>Pucciniomycotina</taxon>
        <taxon>Microbotryomycetes</taxon>
        <taxon>Leucosporidiales</taxon>
        <taxon>Leucosporidium</taxon>
    </lineage>
</organism>
<gene>
    <name evidence="2" type="ORF">BCR35DRAFT_309468</name>
</gene>
<dbReference type="AlphaFoldDB" id="A0A1Y2DGU6"/>
<comment type="caution">
    <text evidence="2">The sequence shown here is derived from an EMBL/GenBank/DDBJ whole genome shotgun (WGS) entry which is preliminary data.</text>
</comment>
<dbReference type="Proteomes" id="UP000193467">
    <property type="component" value="Unassembled WGS sequence"/>
</dbReference>